<gene>
    <name evidence="7" type="ORF">P3X46_015373</name>
</gene>
<accession>A0ABQ9LZ06</accession>
<dbReference type="SUPFAM" id="SSF53756">
    <property type="entry name" value="UDP-Glycosyltransferase/glycogen phosphorylase"/>
    <property type="match status" value="1"/>
</dbReference>
<evidence type="ECO:0000256" key="2">
    <source>
        <dbReference type="ARBA" id="ARBA00009995"/>
    </source>
</evidence>
<sequence length="477" mass="53558">MNRKSHRKEMRGTEFKGHVLLLPYPSQGHINPLLQFAKRLASKGLKATLATTHYTVKSICAPNVTAEPISDGFDEAGYAQAKDVELYLKSFKANGSRTLSLLIQKFQNSSVPVNCIVYDSFLPWALDVARQHGIYGAPFFTNSATVCSIFCRIHYGLLTLPLELEDNKPLLLPGLPPLYYSDLPTFLRLPESYPAYLAMKLSQFSNLHMADWIFANTFEELESKEAGGISKLWPAKLIGPMVPSSYLDGRIEGDKGYGANLWNPLGEECLRWLETKAPQSVVYVSLGSMVSLTVEQMEELAWGLRESNLNFLLVVRESEMNQLPTGFVDSTNDKGLIVTWCNQLEMLAHKTIGCFVTHCGWNSTLEALSLGVPMVCIPQWTDQVPNAKFVEDVWKVGIRAKEDEKGVVRKEEVVRCLKEVMEGNKSYEIKKNARKWSQEARKTVGEGGSSDKHINDFVQHLELANKKEEAKVLNGYR</sequence>
<proteinExistence type="inferred from homology"/>
<reference evidence="7" key="1">
    <citation type="journal article" date="2023" name="Plant Biotechnol. J.">
        <title>Chromosome-level wild Hevea brasiliensis genome provides new tools for genomic-assisted breeding and valuable loci to elevate rubber yield.</title>
        <authorList>
            <person name="Cheng H."/>
            <person name="Song X."/>
            <person name="Hu Y."/>
            <person name="Wu T."/>
            <person name="Yang Q."/>
            <person name="An Z."/>
            <person name="Feng S."/>
            <person name="Deng Z."/>
            <person name="Wu W."/>
            <person name="Zeng X."/>
            <person name="Tu M."/>
            <person name="Wang X."/>
            <person name="Huang H."/>
        </authorList>
    </citation>
    <scope>NUCLEOTIDE SEQUENCE</scope>
    <source>
        <strain evidence="7">MT/VB/25A 57/8</strain>
    </source>
</reference>
<dbReference type="CDD" id="cd03784">
    <property type="entry name" value="GT1_Gtf-like"/>
    <property type="match status" value="1"/>
</dbReference>
<dbReference type="EMBL" id="JARPOI010000009">
    <property type="protein sequence ID" value="KAJ9172090.1"/>
    <property type="molecule type" value="Genomic_DNA"/>
</dbReference>
<keyword evidence="8" id="KW-1185">Reference proteome</keyword>
<comment type="caution">
    <text evidence="7">The sequence shown here is derived from an EMBL/GenBank/DDBJ whole genome shotgun (WGS) entry which is preliminary data.</text>
</comment>
<dbReference type="Proteomes" id="UP001174677">
    <property type="component" value="Chromosome 9"/>
</dbReference>
<evidence type="ECO:0000256" key="6">
    <source>
        <dbReference type="RuleBase" id="RU362057"/>
    </source>
</evidence>
<evidence type="ECO:0000313" key="7">
    <source>
        <dbReference type="EMBL" id="KAJ9172090.1"/>
    </source>
</evidence>
<name>A0ABQ9LZ06_HEVBR</name>
<dbReference type="Pfam" id="PF00201">
    <property type="entry name" value="UDPGT"/>
    <property type="match status" value="1"/>
</dbReference>
<keyword evidence="3 5" id="KW-0808">Transferase</keyword>
<keyword evidence="5" id="KW-0328">Glycosyltransferase</keyword>
<dbReference type="PROSITE" id="PS00375">
    <property type="entry name" value="UDPGT"/>
    <property type="match status" value="1"/>
</dbReference>
<comment type="catalytic activity">
    <reaction evidence="4">
        <text>an anthocyanidin + UDP-alpha-D-glucose + H(+) = an anthocyanidin 3-O-beta-D-glucoside + UDP</text>
        <dbReference type="Rhea" id="RHEA:20093"/>
        <dbReference type="ChEBI" id="CHEBI:15378"/>
        <dbReference type="ChEBI" id="CHEBI:16307"/>
        <dbReference type="ChEBI" id="CHEBI:58223"/>
        <dbReference type="ChEBI" id="CHEBI:58885"/>
        <dbReference type="ChEBI" id="CHEBI:143576"/>
        <dbReference type="EC" id="2.4.1.115"/>
    </reaction>
</comment>
<evidence type="ECO:0000256" key="3">
    <source>
        <dbReference type="ARBA" id="ARBA00022679"/>
    </source>
</evidence>
<dbReference type="PANTHER" id="PTHR11926">
    <property type="entry name" value="GLUCOSYL/GLUCURONOSYL TRANSFERASES"/>
    <property type="match status" value="1"/>
</dbReference>
<evidence type="ECO:0000256" key="4">
    <source>
        <dbReference type="ARBA" id="ARBA00047606"/>
    </source>
</evidence>
<dbReference type="Gene3D" id="3.40.50.2000">
    <property type="entry name" value="Glycogen Phosphorylase B"/>
    <property type="match status" value="2"/>
</dbReference>
<organism evidence="7 8">
    <name type="scientific">Hevea brasiliensis</name>
    <name type="common">Para rubber tree</name>
    <name type="synonym">Siphonia brasiliensis</name>
    <dbReference type="NCBI Taxonomy" id="3981"/>
    <lineage>
        <taxon>Eukaryota</taxon>
        <taxon>Viridiplantae</taxon>
        <taxon>Streptophyta</taxon>
        <taxon>Embryophyta</taxon>
        <taxon>Tracheophyta</taxon>
        <taxon>Spermatophyta</taxon>
        <taxon>Magnoliopsida</taxon>
        <taxon>eudicotyledons</taxon>
        <taxon>Gunneridae</taxon>
        <taxon>Pentapetalae</taxon>
        <taxon>rosids</taxon>
        <taxon>fabids</taxon>
        <taxon>Malpighiales</taxon>
        <taxon>Euphorbiaceae</taxon>
        <taxon>Crotonoideae</taxon>
        <taxon>Micrandreae</taxon>
        <taxon>Hevea</taxon>
    </lineage>
</organism>
<dbReference type="InterPro" id="IPR035595">
    <property type="entry name" value="UDP_glycos_trans_CS"/>
</dbReference>
<evidence type="ECO:0000256" key="5">
    <source>
        <dbReference type="RuleBase" id="RU003718"/>
    </source>
</evidence>
<comment type="similarity">
    <text evidence="2 5">Belongs to the UDP-glycosyltransferase family.</text>
</comment>
<evidence type="ECO:0000313" key="8">
    <source>
        <dbReference type="Proteomes" id="UP001174677"/>
    </source>
</evidence>
<dbReference type="EC" id="2.4.1.-" evidence="6"/>
<dbReference type="PANTHER" id="PTHR11926:SF727">
    <property type="entry name" value="UDP-GLYCOSYLTRANSFERASE 74B1"/>
    <property type="match status" value="1"/>
</dbReference>
<evidence type="ECO:0000256" key="1">
    <source>
        <dbReference type="ARBA" id="ARBA00004935"/>
    </source>
</evidence>
<protein>
    <recommendedName>
        <fullName evidence="6">Glycosyltransferase</fullName>
        <ecNumber evidence="6">2.4.1.-</ecNumber>
    </recommendedName>
</protein>
<dbReference type="InterPro" id="IPR002213">
    <property type="entry name" value="UDP_glucos_trans"/>
</dbReference>
<comment type="pathway">
    <text evidence="1">Pigment biosynthesis; anthocyanin biosynthesis.</text>
</comment>